<gene>
    <name evidence="1" type="ORF">PMAYCL1PPCAC_25360</name>
</gene>
<dbReference type="Proteomes" id="UP001328107">
    <property type="component" value="Unassembled WGS sequence"/>
</dbReference>
<comment type="caution">
    <text evidence="1">The sequence shown here is derived from an EMBL/GenBank/DDBJ whole genome shotgun (WGS) entry which is preliminary data.</text>
</comment>
<sequence>VTSFTCEFSVERLAKPEFFAIAEHLFGLPKIKTRYYGPNQLITRKANCEVACVGRCTMPFGLQMKDDDWRFMVSD</sequence>
<organism evidence="1 2">
    <name type="scientific">Pristionchus mayeri</name>
    <dbReference type="NCBI Taxonomy" id="1317129"/>
    <lineage>
        <taxon>Eukaryota</taxon>
        <taxon>Metazoa</taxon>
        <taxon>Ecdysozoa</taxon>
        <taxon>Nematoda</taxon>
        <taxon>Chromadorea</taxon>
        <taxon>Rhabditida</taxon>
        <taxon>Rhabditina</taxon>
        <taxon>Diplogasteromorpha</taxon>
        <taxon>Diplogasteroidea</taxon>
        <taxon>Neodiplogasteridae</taxon>
        <taxon>Pristionchus</taxon>
    </lineage>
</organism>
<proteinExistence type="predicted"/>
<evidence type="ECO:0000313" key="1">
    <source>
        <dbReference type="EMBL" id="GMR55165.1"/>
    </source>
</evidence>
<dbReference type="EMBL" id="BTRK01000005">
    <property type="protein sequence ID" value="GMR55165.1"/>
    <property type="molecule type" value="Genomic_DNA"/>
</dbReference>
<feature type="non-terminal residue" evidence="1">
    <location>
        <position position="75"/>
    </location>
</feature>
<protein>
    <submittedName>
        <fullName evidence="1">Uncharacterized protein</fullName>
    </submittedName>
</protein>
<name>A0AAN5D3Q3_9BILA</name>
<evidence type="ECO:0000313" key="2">
    <source>
        <dbReference type="Proteomes" id="UP001328107"/>
    </source>
</evidence>
<keyword evidence="2" id="KW-1185">Reference proteome</keyword>
<dbReference type="AlphaFoldDB" id="A0AAN5D3Q3"/>
<accession>A0AAN5D3Q3</accession>
<reference evidence="2" key="1">
    <citation type="submission" date="2022-10" db="EMBL/GenBank/DDBJ databases">
        <title>Genome assembly of Pristionchus species.</title>
        <authorList>
            <person name="Yoshida K."/>
            <person name="Sommer R.J."/>
        </authorList>
    </citation>
    <scope>NUCLEOTIDE SEQUENCE [LARGE SCALE GENOMIC DNA]</scope>
    <source>
        <strain evidence="2">RS5460</strain>
    </source>
</reference>
<feature type="non-terminal residue" evidence="1">
    <location>
        <position position="1"/>
    </location>
</feature>